<sequence length="49" mass="5692">DVKSPRFFIWKAIQYIGVMVSGVKPVISPTYYYPSVSTDYWDIVFISQV</sequence>
<name>X1AMJ3_9ZZZZ</name>
<evidence type="ECO:0000313" key="1">
    <source>
        <dbReference type="EMBL" id="GAG83910.1"/>
    </source>
</evidence>
<proteinExistence type="predicted"/>
<dbReference type="EMBL" id="BART01019260">
    <property type="protein sequence ID" value="GAG83910.1"/>
    <property type="molecule type" value="Genomic_DNA"/>
</dbReference>
<dbReference type="AlphaFoldDB" id="X1AMJ3"/>
<accession>X1AMJ3</accession>
<organism evidence="1">
    <name type="scientific">marine sediment metagenome</name>
    <dbReference type="NCBI Taxonomy" id="412755"/>
    <lineage>
        <taxon>unclassified sequences</taxon>
        <taxon>metagenomes</taxon>
        <taxon>ecological metagenomes</taxon>
    </lineage>
</organism>
<feature type="non-terminal residue" evidence="1">
    <location>
        <position position="1"/>
    </location>
</feature>
<reference evidence="1" key="1">
    <citation type="journal article" date="2014" name="Front. Microbiol.">
        <title>High frequency of phylogenetically diverse reductive dehalogenase-homologous genes in deep subseafloor sedimentary metagenomes.</title>
        <authorList>
            <person name="Kawai M."/>
            <person name="Futagami T."/>
            <person name="Toyoda A."/>
            <person name="Takaki Y."/>
            <person name="Nishi S."/>
            <person name="Hori S."/>
            <person name="Arai W."/>
            <person name="Tsubouchi T."/>
            <person name="Morono Y."/>
            <person name="Uchiyama I."/>
            <person name="Ito T."/>
            <person name="Fujiyama A."/>
            <person name="Inagaki F."/>
            <person name="Takami H."/>
        </authorList>
    </citation>
    <scope>NUCLEOTIDE SEQUENCE</scope>
    <source>
        <strain evidence="1">Expedition CK06-06</strain>
    </source>
</reference>
<gene>
    <name evidence="1" type="ORF">S01H4_36096</name>
</gene>
<protein>
    <submittedName>
        <fullName evidence="1">Uncharacterized protein</fullName>
    </submittedName>
</protein>
<comment type="caution">
    <text evidence="1">The sequence shown here is derived from an EMBL/GenBank/DDBJ whole genome shotgun (WGS) entry which is preliminary data.</text>
</comment>